<dbReference type="EC" id="3.1.26.4" evidence="3"/>
<reference evidence="10" key="1">
    <citation type="submission" date="2025-08" db="UniProtKB">
        <authorList>
            <consortium name="RefSeq"/>
        </authorList>
    </citation>
    <scope>IDENTIFICATION</scope>
    <source>
        <tissue evidence="10">Whole larval tissue</tissue>
    </source>
</reference>
<evidence type="ECO:0000256" key="2">
    <source>
        <dbReference type="ARBA" id="ARBA00005300"/>
    </source>
</evidence>
<evidence type="ECO:0000256" key="7">
    <source>
        <dbReference type="ARBA" id="ARBA00022801"/>
    </source>
</evidence>
<comment type="catalytic activity">
    <reaction evidence="1">
        <text>Endonucleolytic cleavage to 5'-phosphomonoester.</text>
        <dbReference type="EC" id="3.1.26.4"/>
    </reaction>
</comment>
<comment type="similarity">
    <text evidence="2">Belongs to the RNase H family.</text>
</comment>
<evidence type="ECO:0000313" key="10">
    <source>
        <dbReference type="RefSeq" id="XP_050556598.1"/>
    </source>
</evidence>
<dbReference type="InterPro" id="IPR050092">
    <property type="entry name" value="RNase_H"/>
</dbReference>
<keyword evidence="5" id="KW-0479">Metal-binding</keyword>
<accession>A0A9R0E0M9</accession>
<dbReference type="PROSITE" id="PS50879">
    <property type="entry name" value="RNASE_H_1"/>
    <property type="match status" value="1"/>
</dbReference>
<dbReference type="Gene3D" id="3.30.420.10">
    <property type="entry name" value="Ribonuclease H-like superfamily/Ribonuclease H"/>
    <property type="match status" value="1"/>
</dbReference>
<keyword evidence="4" id="KW-0540">Nuclease</keyword>
<evidence type="ECO:0000256" key="4">
    <source>
        <dbReference type="ARBA" id="ARBA00022722"/>
    </source>
</evidence>
<dbReference type="PANTHER" id="PTHR10642">
    <property type="entry name" value="RIBONUCLEASE H1"/>
    <property type="match status" value="1"/>
</dbReference>
<dbReference type="OrthoDB" id="411823at2759"/>
<dbReference type="GeneID" id="126911788"/>
<dbReference type="RefSeq" id="XP_050556598.1">
    <property type="nucleotide sequence ID" value="XM_050700641.1"/>
</dbReference>
<dbReference type="CDD" id="cd09276">
    <property type="entry name" value="Rnase_HI_RT_non_LTR"/>
    <property type="match status" value="1"/>
</dbReference>
<keyword evidence="6" id="KW-0255">Endonuclease</keyword>
<protein>
    <recommendedName>
        <fullName evidence="3">ribonuclease H</fullName>
        <ecNumber evidence="3">3.1.26.4</ecNumber>
    </recommendedName>
</protein>
<evidence type="ECO:0000313" key="9">
    <source>
        <dbReference type="Proteomes" id="UP000829999"/>
    </source>
</evidence>
<evidence type="ECO:0000256" key="5">
    <source>
        <dbReference type="ARBA" id="ARBA00022723"/>
    </source>
</evidence>
<dbReference type="AlphaFoldDB" id="A0A9R0E0M9"/>
<keyword evidence="9" id="KW-1185">Reference proteome</keyword>
<dbReference type="InterPro" id="IPR012337">
    <property type="entry name" value="RNaseH-like_sf"/>
</dbReference>
<dbReference type="GO" id="GO:0003676">
    <property type="term" value="F:nucleic acid binding"/>
    <property type="evidence" value="ECO:0007669"/>
    <property type="project" value="InterPro"/>
</dbReference>
<gene>
    <name evidence="10" type="primary">LOC126911788</name>
</gene>
<evidence type="ECO:0000256" key="6">
    <source>
        <dbReference type="ARBA" id="ARBA00022759"/>
    </source>
</evidence>
<dbReference type="GO" id="GO:0046872">
    <property type="term" value="F:metal ion binding"/>
    <property type="evidence" value="ECO:0007669"/>
    <property type="project" value="UniProtKB-KW"/>
</dbReference>
<dbReference type="InterPro" id="IPR036397">
    <property type="entry name" value="RNaseH_sf"/>
</dbReference>
<dbReference type="PANTHER" id="PTHR10642:SF26">
    <property type="entry name" value="RIBONUCLEASE H1"/>
    <property type="match status" value="1"/>
</dbReference>
<evidence type="ECO:0000256" key="1">
    <source>
        <dbReference type="ARBA" id="ARBA00000077"/>
    </source>
</evidence>
<dbReference type="Pfam" id="PF00075">
    <property type="entry name" value="RNase_H"/>
    <property type="match status" value="1"/>
</dbReference>
<feature type="domain" description="RNase H type-1" evidence="8">
    <location>
        <begin position="198"/>
        <end position="330"/>
    </location>
</feature>
<evidence type="ECO:0000256" key="3">
    <source>
        <dbReference type="ARBA" id="ARBA00012180"/>
    </source>
</evidence>
<keyword evidence="7" id="KW-0378">Hydrolase</keyword>
<dbReference type="InterPro" id="IPR002156">
    <property type="entry name" value="RNaseH_domain"/>
</dbReference>
<sequence>MVITRKLKYDTPRLAMGGIDIGMSKEVKILGLTIDAGLTFNSHVAGACKKAIAIYKHLARSARVSWGLHPEVVRSIYTAVVEPIVLYAASAWAPAVNKLGIRKQLNVVQRGFAQKLCRAHRTVSLHSALLLAGILPLDLRVREAASLYEAKRGLPHSALGDRDIETMTSAMDFPHPAEQTTVEFGSLVDEEQYNNHAFNYDVRIFTDGSKIEGKVGAALSLWDSATEIKSKKLVLPSYCTVYQAELLALQRAAGEALKSEKTTFGIFSDSMAALQTVANPTSPHPLAVETRNALRHCASQNKRVSLFWIKAHAGLEGNERADYLAKEAALRSKRRIRMDTISEWDARYKSGDTASITKIFFPSAAAAYSTVRKIETSSITTQLFTGHGGFSEYLYRFKLRGNPSCLCDPAVEETVPHVIFACPVYARARHEVEQRLEGEKFSPEDIHEHMKKAKTRNIVLDFCKHVISQVIAKNKT</sequence>
<dbReference type="GO" id="GO:0004523">
    <property type="term" value="F:RNA-DNA hybrid ribonuclease activity"/>
    <property type="evidence" value="ECO:0007669"/>
    <property type="project" value="UniProtKB-EC"/>
</dbReference>
<evidence type="ECO:0000259" key="8">
    <source>
        <dbReference type="PROSITE" id="PS50879"/>
    </source>
</evidence>
<proteinExistence type="inferred from homology"/>
<dbReference type="GO" id="GO:0043137">
    <property type="term" value="P:DNA replication, removal of RNA primer"/>
    <property type="evidence" value="ECO:0007669"/>
    <property type="project" value="TreeGrafter"/>
</dbReference>
<dbReference type="Proteomes" id="UP000829999">
    <property type="component" value="Chromosome 19"/>
</dbReference>
<name>A0A9R0E0M9_SPOFR</name>
<organism evidence="9 10">
    <name type="scientific">Spodoptera frugiperda</name>
    <name type="common">Fall armyworm</name>
    <dbReference type="NCBI Taxonomy" id="7108"/>
    <lineage>
        <taxon>Eukaryota</taxon>
        <taxon>Metazoa</taxon>
        <taxon>Ecdysozoa</taxon>
        <taxon>Arthropoda</taxon>
        <taxon>Hexapoda</taxon>
        <taxon>Insecta</taxon>
        <taxon>Pterygota</taxon>
        <taxon>Neoptera</taxon>
        <taxon>Endopterygota</taxon>
        <taxon>Lepidoptera</taxon>
        <taxon>Glossata</taxon>
        <taxon>Ditrysia</taxon>
        <taxon>Noctuoidea</taxon>
        <taxon>Noctuidae</taxon>
        <taxon>Amphipyrinae</taxon>
        <taxon>Spodoptera</taxon>
    </lineage>
</organism>
<dbReference type="SUPFAM" id="SSF53098">
    <property type="entry name" value="Ribonuclease H-like"/>
    <property type="match status" value="1"/>
</dbReference>